<evidence type="ECO:0000259" key="5">
    <source>
        <dbReference type="Pfam" id="PF10566"/>
    </source>
</evidence>
<dbReference type="Pfam" id="PF10566">
    <property type="entry name" value="Glyco_hydro_97"/>
    <property type="match status" value="1"/>
</dbReference>
<protein>
    <submittedName>
        <fullName evidence="8">Glycoside hydrolase family 97 protein</fullName>
    </submittedName>
</protein>
<keyword evidence="4" id="KW-0732">Signal</keyword>
<name>A0A5B8VQI0_9BACT</name>
<dbReference type="InterPro" id="IPR052720">
    <property type="entry name" value="Glycosyl_hydrolase_97"/>
</dbReference>
<dbReference type="InterPro" id="IPR029483">
    <property type="entry name" value="GH97_C"/>
</dbReference>
<comment type="subunit">
    <text evidence="2">Monomer.</text>
</comment>
<dbReference type="Proteomes" id="UP000321291">
    <property type="component" value="Chromosome"/>
</dbReference>
<dbReference type="InterPro" id="IPR019563">
    <property type="entry name" value="GH97_catalytic"/>
</dbReference>
<feature type="domain" description="Glycosyl-hydrolase 97 N-terminal" evidence="6">
    <location>
        <begin position="40"/>
        <end position="256"/>
    </location>
</feature>
<dbReference type="InterPro" id="IPR013785">
    <property type="entry name" value="Aldolase_TIM"/>
</dbReference>
<feature type="domain" description="Glycosyl-hydrolase 97 catalytic" evidence="5">
    <location>
        <begin position="281"/>
        <end position="438"/>
    </location>
</feature>
<dbReference type="Gene3D" id="2.70.98.10">
    <property type="match status" value="1"/>
</dbReference>
<evidence type="ECO:0000256" key="1">
    <source>
        <dbReference type="ARBA" id="ARBA00001913"/>
    </source>
</evidence>
<proteinExistence type="predicted"/>
<evidence type="ECO:0000313" key="9">
    <source>
        <dbReference type="Proteomes" id="UP000321291"/>
    </source>
</evidence>
<evidence type="ECO:0000256" key="4">
    <source>
        <dbReference type="SAM" id="SignalP"/>
    </source>
</evidence>
<evidence type="ECO:0000256" key="3">
    <source>
        <dbReference type="ARBA" id="ARBA00022837"/>
    </source>
</evidence>
<keyword evidence="3" id="KW-0106">Calcium</keyword>
<dbReference type="SUPFAM" id="SSF51445">
    <property type="entry name" value="(Trans)glycosidases"/>
    <property type="match status" value="1"/>
</dbReference>
<evidence type="ECO:0000256" key="2">
    <source>
        <dbReference type="ARBA" id="ARBA00011245"/>
    </source>
</evidence>
<evidence type="ECO:0000259" key="6">
    <source>
        <dbReference type="Pfam" id="PF14508"/>
    </source>
</evidence>
<dbReference type="OrthoDB" id="57532at2"/>
<dbReference type="Gene3D" id="3.20.20.70">
    <property type="entry name" value="Aldolase class I"/>
    <property type="match status" value="1"/>
</dbReference>
<dbReference type="GO" id="GO:0016787">
    <property type="term" value="F:hydrolase activity"/>
    <property type="evidence" value="ECO:0007669"/>
    <property type="project" value="UniProtKB-KW"/>
</dbReference>
<sequence length="634" mass="71468">MKLSLVKHRYKTALQLSIVFFLLLAQNKSIAQKVQHSVEIQSPDKKLQVHIVQLPDEHITYSFKANGKELMTDSKLGLQQAKSKSEEVHWVNFFKKSVKSVWRPVWGKRLVVPDVYNEATIDLSAYQIKFRVYNNGFAFRYEGAKIDSEFTEFKFAGDYTAWYYNGENANIGPEKLSKATGLRRPVVTIKADNRNFMAIHEADLQGGQPLILQVVKNNPNTFAVDSKRGQAWRVLMYGQTPGALVDSHLIELLNPPPAVDKKTGKIIDFSWVKPGVALWDWRINGAVTDKGFKYEMSWPSWKRMVDFASEQHIGSLVLDADWYGPEFNKDSDPTKGGKVEQVHHLINYAKEKGVGIWLYLNDVGGDAYPLEQTLQQYGRWGAVGVKYGFMKGSPEQKNVRTRMITRLCAENHLMVDFHDDPVHPYGQMRTWPNAVTREFCQAQSDGHQVFQPSTFVTSVFVNMLAGPLDMSNGAMDMAQKGRVDNSMPVPTTITAEAARTLITFSGATIIPDIPENYRKYPSLLQFISSERMPWKESKTLDGVIGEYIVMTRQASTGDWLIGAATNEQGREINISLEFLPKGTYKAMIIQDGQDADFRSNKESSRTTHLEVTPKSHITLKLAPGGGGCVLLQKK</sequence>
<comment type="cofactor">
    <cofactor evidence="1">
        <name>Ca(2+)</name>
        <dbReference type="ChEBI" id="CHEBI:29108"/>
    </cofactor>
</comment>
<organism evidence="8 9">
    <name type="scientific">Arachidicoccus ginsenosidivorans</name>
    <dbReference type="NCBI Taxonomy" id="496057"/>
    <lineage>
        <taxon>Bacteria</taxon>
        <taxon>Pseudomonadati</taxon>
        <taxon>Bacteroidota</taxon>
        <taxon>Chitinophagia</taxon>
        <taxon>Chitinophagales</taxon>
        <taxon>Chitinophagaceae</taxon>
        <taxon>Arachidicoccus</taxon>
    </lineage>
</organism>
<dbReference type="Pfam" id="PF14509">
    <property type="entry name" value="GH97_C"/>
    <property type="match status" value="1"/>
</dbReference>
<dbReference type="InterPro" id="IPR017853">
    <property type="entry name" value="GH"/>
</dbReference>
<evidence type="ECO:0000259" key="7">
    <source>
        <dbReference type="Pfam" id="PF14509"/>
    </source>
</evidence>
<keyword evidence="8" id="KW-0378">Hydrolase</keyword>
<evidence type="ECO:0000313" key="8">
    <source>
        <dbReference type="EMBL" id="QEC73669.1"/>
    </source>
</evidence>
<accession>A0A5B8VQI0</accession>
<keyword evidence="9" id="KW-1185">Reference proteome</keyword>
<dbReference type="InterPro" id="IPR029486">
    <property type="entry name" value="GH97_N"/>
</dbReference>
<dbReference type="RefSeq" id="WP_146786505.1">
    <property type="nucleotide sequence ID" value="NZ_CP042434.1"/>
</dbReference>
<dbReference type="InterPro" id="IPR014718">
    <property type="entry name" value="GH-type_carb-bd"/>
</dbReference>
<dbReference type="KEGG" id="agi:FSB73_20360"/>
<gene>
    <name evidence="8" type="ORF">FSB73_20360</name>
</gene>
<reference evidence="8 9" key="1">
    <citation type="journal article" date="2017" name="Int. J. Syst. Evol. Microbiol.">
        <title>Arachidicoccus ginsenosidivorans sp. nov., with ginsenoside-converting activity isolated from ginseng cultivating soil.</title>
        <authorList>
            <person name="Siddiqi M.Z."/>
            <person name="Aslam Z."/>
            <person name="Im W.T."/>
        </authorList>
    </citation>
    <scope>NUCLEOTIDE SEQUENCE [LARGE SCALE GENOMIC DNA]</scope>
    <source>
        <strain evidence="8 9">Gsoil 809</strain>
    </source>
</reference>
<feature type="domain" description="Glycosyl-hydrolase 97 C-terminal oligomerisation" evidence="7">
    <location>
        <begin position="534"/>
        <end position="631"/>
    </location>
</feature>
<feature type="signal peptide" evidence="4">
    <location>
        <begin position="1"/>
        <end position="31"/>
    </location>
</feature>
<dbReference type="EMBL" id="CP042434">
    <property type="protein sequence ID" value="QEC73669.1"/>
    <property type="molecule type" value="Genomic_DNA"/>
</dbReference>
<dbReference type="Pfam" id="PF14508">
    <property type="entry name" value="GH97_N"/>
    <property type="match status" value="1"/>
</dbReference>
<dbReference type="GO" id="GO:0030246">
    <property type="term" value="F:carbohydrate binding"/>
    <property type="evidence" value="ECO:0007669"/>
    <property type="project" value="InterPro"/>
</dbReference>
<feature type="chain" id="PRO_5023126628" evidence="4">
    <location>
        <begin position="32"/>
        <end position="634"/>
    </location>
</feature>
<dbReference type="AlphaFoldDB" id="A0A5B8VQI0"/>
<dbReference type="PANTHER" id="PTHR35803">
    <property type="entry name" value="GLUCAN 1,4-ALPHA-GLUCOSIDASE SUSB-RELATED"/>
    <property type="match status" value="1"/>
</dbReference>